<reference evidence="1 2" key="1">
    <citation type="submission" date="2020-11" db="EMBL/GenBank/DDBJ databases">
        <title>The genome sequence of Erythrobacter sp. 6D36.</title>
        <authorList>
            <person name="Liu Y."/>
        </authorList>
    </citation>
    <scope>NUCLEOTIDE SEQUENCE [LARGE SCALE GENOMIC DNA]</scope>
    <source>
        <strain evidence="1 2">6D36</strain>
    </source>
</reference>
<name>A0A7S8F2I2_9SPHN</name>
<evidence type="ECO:0000313" key="2">
    <source>
        <dbReference type="Proteomes" id="UP000594459"/>
    </source>
</evidence>
<dbReference type="EMBL" id="CP064654">
    <property type="protein sequence ID" value="QPC97944.1"/>
    <property type="molecule type" value="Genomic_DNA"/>
</dbReference>
<keyword evidence="2" id="KW-1185">Reference proteome</keyword>
<organism evidence="1 2">
    <name type="scientific">Qipengyuania soli</name>
    <dbReference type="NCBI Taxonomy" id="2782568"/>
    <lineage>
        <taxon>Bacteria</taxon>
        <taxon>Pseudomonadati</taxon>
        <taxon>Pseudomonadota</taxon>
        <taxon>Alphaproteobacteria</taxon>
        <taxon>Sphingomonadales</taxon>
        <taxon>Erythrobacteraceae</taxon>
        <taxon>Qipengyuania</taxon>
    </lineage>
</organism>
<gene>
    <name evidence="1" type="ORF">IRL76_08540</name>
</gene>
<accession>A0A7S8F2I2</accession>
<dbReference type="Proteomes" id="UP000594459">
    <property type="component" value="Chromosome"/>
</dbReference>
<proteinExistence type="predicted"/>
<evidence type="ECO:0000313" key="1">
    <source>
        <dbReference type="EMBL" id="QPC97944.1"/>
    </source>
</evidence>
<sequence length="155" mass="16863">MNYVIEGLDPAPFAPLFGMPDDALAEMGVVRMRADEAPGFPCRVTLDEVPVGDTLLLLNHESRMGDTPFRASHAIFVSEGCAAPARYCDELPPVMQSRWMSLRGFDADGMMVDARLTAPGEANAGLRELFADPRIVEIDAHNAVRGCFAARARRA</sequence>
<dbReference type="KEGG" id="qso:IRL76_08540"/>
<dbReference type="Pfam" id="PF06718">
    <property type="entry name" value="DUF1203"/>
    <property type="match status" value="1"/>
</dbReference>
<dbReference type="InterPro" id="IPR009593">
    <property type="entry name" value="DUF1203"/>
</dbReference>
<dbReference type="PIRSF" id="PIRSF034110">
    <property type="entry name" value="DUF1203"/>
    <property type="match status" value="1"/>
</dbReference>
<dbReference type="RefSeq" id="WP_200980954.1">
    <property type="nucleotide sequence ID" value="NZ_CP064654.1"/>
</dbReference>
<protein>
    <submittedName>
        <fullName evidence="1">DUF1203 domain-containing protein</fullName>
    </submittedName>
</protein>
<dbReference type="AlphaFoldDB" id="A0A7S8F2I2"/>